<dbReference type="PANTHER" id="PTHR35807:SF1">
    <property type="entry name" value="TRANSCRIPTIONAL REGULATOR REDD"/>
    <property type="match status" value="1"/>
</dbReference>
<protein>
    <submittedName>
        <fullName evidence="7">AfsR/SARP family transcriptional regulator</fullName>
    </submittedName>
</protein>
<keyword evidence="4" id="KW-0804">Transcription</keyword>
<keyword evidence="2" id="KW-0805">Transcription regulation</keyword>
<gene>
    <name evidence="7" type="ORF">KIH74_32150</name>
</gene>
<sequence>MSEHDSVQIAILGPLRVGHAGAWQPVTAPMERHLLALLVARDGQLATDDWLISYLWRDRAPRQATNTLQTYVSHLRPLLEPGHAPGTPWTVLRRESSGYLLTAGNIDGRTFTSLTDSGISHLRSGSPESAERDLHAALRLWRDDEAFADVIAPEPVRRMTDQLNAQRLRAFTAWFQLRIDSGRADTVLDALREQHTRHPYDEDLTRLRMLALHRCDRSAEALRIYAESARALREELGADPGRPLREAHAQVLAATAQGADAVVVHQPVVALAMNQPALPDPAIQPALQPGPATNHQSFQGRRWALTASAAVVVALTAVLLIRTHHAPGAPGDLSGATAGDVHSEFDLELQPGVLHDLDVPPGTSTVLPFGQGPQAARGDLYRPKGGTDQVQGAPSAQGAFNQFDLVSEHSTATGCRALLPKAGGNVATAKLRAGSRMCVRTHEGRWALLVVTELPPARLASLYLHVVVLNPEPAR</sequence>
<comment type="similarity">
    <text evidence="1">Belongs to the AfsR/DnrI/RedD regulatory family.</text>
</comment>
<feature type="DNA-binding region" description="OmpR/PhoB-type" evidence="5">
    <location>
        <begin position="1"/>
        <end position="103"/>
    </location>
</feature>
<dbReference type="InterPro" id="IPR016032">
    <property type="entry name" value="Sig_transdc_resp-reg_C-effctor"/>
</dbReference>
<dbReference type="SUPFAM" id="SSF48452">
    <property type="entry name" value="TPR-like"/>
    <property type="match status" value="1"/>
</dbReference>
<dbReference type="InterPro" id="IPR036388">
    <property type="entry name" value="WH-like_DNA-bd_sf"/>
</dbReference>
<evidence type="ECO:0000313" key="8">
    <source>
        <dbReference type="Proteomes" id="UP001197247"/>
    </source>
</evidence>
<reference evidence="7 8" key="1">
    <citation type="submission" date="2021-05" db="EMBL/GenBank/DDBJ databases">
        <title>Kineosporia and Streptomyces sp. nov. two new marine actinobacteria isolated from Coral.</title>
        <authorList>
            <person name="Buangrab K."/>
            <person name="Sutthacheep M."/>
            <person name="Yeemin T."/>
            <person name="Harunari E."/>
            <person name="Igarashi Y."/>
            <person name="Kanchanasin P."/>
            <person name="Tanasupawat S."/>
            <person name="Phongsopitanun W."/>
        </authorList>
    </citation>
    <scope>NUCLEOTIDE SEQUENCE [LARGE SCALE GENOMIC DNA]</scope>
    <source>
        <strain evidence="7 8">J2-2</strain>
    </source>
</reference>
<keyword evidence="3 5" id="KW-0238">DNA-binding</keyword>
<keyword evidence="8" id="KW-1185">Reference proteome</keyword>
<dbReference type="EMBL" id="JAHBAY010000019">
    <property type="protein sequence ID" value="MBT0773641.1"/>
    <property type="molecule type" value="Genomic_DNA"/>
</dbReference>
<dbReference type="SMART" id="SM01043">
    <property type="entry name" value="BTAD"/>
    <property type="match status" value="1"/>
</dbReference>
<evidence type="ECO:0000313" key="7">
    <source>
        <dbReference type="EMBL" id="MBT0773641.1"/>
    </source>
</evidence>
<feature type="domain" description="OmpR/PhoB-type" evidence="6">
    <location>
        <begin position="1"/>
        <end position="103"/>
    </location>
</feature>
<dbReference type="CDD" id="cd15831">
    <property type="entry name" value="BTAD"/>
    <property type="match status" value="1"/>
</dbReference>
<evidence type="ECO:0000259" key="6">
    <source>
        <dbReference type="PROSITE" id="PS51755"/>
    </source>
</evidence>
<dbReference type="SUPFAM" id="SSF46894">
    <property type="entry name" value="C-terminal effector domain of the bipartite response regulators"/>
    <property type="match status" value="1"/>
</dbReference>
<dbReference type="InterPro" id="IPR051677">
    <property type="entry name" value="AfsR-DnrI-RedD_regulator"/>
</dbReference>
<dbReference type="InterPro" id="IPR011990">
    <property type="entry name" value="TPR-like_helical_dom_sf"/>
</dbReference>
<organism evidence="7 8">
    <name type="scientific">Kineosporia corallincola</name>
    <dbReference type="NCBI Taxonomy" id="2835133"/>
    <lineage>
        <taxon>Bacteria</taxon>
        <taxon>Bacillati</taxon>
        <taxon>Actinomycetota</taxon>
        <taxon>Actinomycetes</taxon>
        <taxon>Kineosporiales</taxon>
        <taxon>Kineosporiaceae</taxon>
        <taxon>Kineosporia</taxon>
    </lineage>
</organism>
<evidence type="ECO:0000256" key="2">
    <source>
        <dbReference type="ARBA" id="ARBA00023015"/>
    </source>
</evidence>
<accession>A0ABS5TS54</accession>
<comment type="caution">
    <text evidence="7">The sequence shown here is derived from an EMBL/GenBank/DDBJ whole genome shotgun (WGS) entry which is preliminary data.</text>
</comment>
<dbReference type="RefSeq" id="WP_214160182.1">
    <property type="nucleotide sequence ID" value="NZ_JAHBAY010000019.1"/>
</dbReference>
<dbReference type="SMART" id="SM00862">
    <property type="entry name" value="Trans_reg_C"/>
    <property type="match status" value="1"/>
</dbReference>
<dbReference type="Gene3D" id="1.10.10.10">
    <property type="entry name" value="Winged helix-like DNA-binding domain superfamily/Winged helix DNA-binding domain"/>
    <property type="match status" value="1"/>
</dbReference>
<dbReference type="Proteomes" id="UP001197247">
    <property type="component" value="Unassembled WGS sequence"/>
</dbReference>
<evidence type="ECO:0000256" key="3">
    <source>
        <dbReference type="ARBA" id="ARBA00023125"/>
    </source>
</evidence>
<evidence type="ECO:0000256" key="4">
    <source>
        <dbReference type="ARBA" id="ARBA00023163"/>
    </source>
</evidence>
<dbReference type="Gene3D" id="1.25.40.10">
    <property type="entry name" value="Tetratricopeptide repeat domain"/>
    <property type="match status" value="1"/>
</dbReference>
<dbReference type="PROSITE" id="PS51755">
    <property type="entry name" value="OMPR_PHOB"/>
    <property type="match status" value="1"/>
</dbReference>
<dbReference type="PANTHER" id="PTHR35807">
    <property type="entry name" value="TRANSCRIPTIONAL REGULATOR REDD-RELATED"/>
    <property type="match status" value="1"/>
</dbReference>
<proteinExistence type="inferred from homology"/>
<dbReference type="Pfam" id="PF00486">
    <property type="entry name" value="Trans_reg_C"/>
    <property type="match status" value="1"/>
</dbReference>
<dbReference type="InterPro" id="IPR005158">
    <property type="entry name" value="BTAD"/>
</dbReference>
<evidence type="ECO:0000256" key="1">
    <source>
        <dbReference type="ARBA" id="ARBA00005820"/>
    </source>
</evidence>
<dbReference type="InterPro" id="IPR001867">
    <property type="entry name" value="OmpR/PhoB-type_DNA-bd"/>
</dbReference>
<name>A0ABS5TS54_9ACTN</name>
<evidence type="ECO:0000256" key="5">
    <source>
        <dbReference type="PROSITE-ProRule" id="PRU01091"/>
    </source>
</evidence>
<dbReference type="Pfam" id="PF03704">
    <property type="entry name" value="BTAD"/>
    <property type="match status" value="1"/>
</dbReference>